<dbReference type="Pfam" id="PF04749">
    <property type="entry name" value="PLAC8"/>
    <property type="match status" value="2"/>
</dbReference>
<evidence type="ECO:0000256" key="1">
    <source>
        <dbReference type="SAM" id="MobiDB-lite"/>
    </source>
</evidence>
<dbReference type="STRING" id="3750.A0A498JNI3"/>
<feature type="transmembrane region" description="Helical" evidence="2">
    <location>
        <begin position="129"/>
        <end position="150"/>
    </location>
</feature>
<comment type="caution">
    <text evidence="3">The sequence shown here is derived from an EMBL/GenBank/DDBJ whole genome shotgun (WGS) entry which is preliminary data.</text>
</comment>
<feature type="compositionally biased region" description="Low complexity" evidence="1">
    <location>
        <begin position="263"/>
        <end position="277"/>
    </location>
</feature>
<feature type="region of interest" description="Disordered" evidence="1">
    <location>
        <begin position="1"/>
        <end position="26"/>
    </location>
</feature>
<keyword evidence="4" id="KW-1185">Reference proteome</keyword>
<evidence type="ECO:0000313" key="3">
    <source>
        <dbReference type="EMBL" id="RXH94891.1"/>
    </source>
</evidence>
<feature type="region of interest" description="Disordered" evidence="1">
    <location>
        <begin position="208"/>
        <end position="231"/>
    </location>
</feature>
<dbReference type="Proteomes" id="UP000290289">
    <property type="component" value="Chromosome 7"/>
</dbReference>
<reference evidence="3 4" key="1">
    <citation type="submission" date="2018-10" db="EMBL/GenBank/DDBJ databases">
        <title>A high-quality apple genome assembly.</title>
        <authorList>
            <person name="Hu J."/>
        </authorList>
    </citation>
    <scope>NUCLEOTIDE SEQUENCE [LARGE SCALE GENOMIC DNA]</scope>
    <source>
        <strain evidence="4">cv. HFTH1</strain>
        <tissue evidence="3">Young leaf</tissue>
    </source>
</reference>
<accession>A0A498JNI3</accession>
<feature type="compositionally biased region" description="Polar residues" evidence="1">
    <location>
        <begin position="218"/>
        <end position="230"/>
    </location>
</feature>
<dbReference type="NCBIfam" id="TIGR01571">
    <property type="entry name" value="A_thal_Cys_rich"/>
    <property type="match status" value="2"/>
</dbReference>
<feature type="transmembrane region" description="Helical" evidence="2">
    <location>
        <begin position="102"/>
        <end position="123"/>
    </location>
</feature>
<keyword evidence="2" id="KW-0472">Membrane</keyword>
<sequence>MADGTAHSRYVKLTKDQAPAEDIKPGELNQPIEVPQLNVHRCHECGQPLPESYQPPGDEPWTTGIFGCAEDRESLTGLFCPCVLFGRNVESLRDDTPWNRPCICHAVCIEGGMALAALTAIFHGIDPRTSFLICEGLLFSWWMCGVYTGLVRQSLQKKYHLQNSPCDPCLTHCCLHWCALCQEHREMKGRLSDNAVMPMTVVNPPQVQQMKSADDNQDSASPSSTNNNGHTDMEMQALEFSHGGGGYAEQKHATENPPPCSELSTLPSTTPAASTESGDAAAKTGAEDVLYDRMADGTAHSRYVKLTKDQAPAEDIKPGELNQPIEVPQSNVHRCHQCGQPLPESYLPPRDEPWTTGIFGCAEDRESLTGLFCPCVLFGRNVMSQSVSNETPWHRPCISHAACVCIEGGLALAALTAIFHGVDPWISITICEGLLCSWWMRVVFAGLVRQALQKKYHLQNSPCHPCLTHSCLHWCALCQEHREMKGRLSDNSVMPMTVVNPPQVQEMKSADDNQDSASPSSTNNSGHTDLQMQAL</sequence>
<evidence type="ECO:0008006" key="5">
    <source>
        <dbReference type="Google" id="ProtNLM"/>
    </source>
</evidence>
<feature type="transmembrane region" description="Helical" evidence="2">
    <location>
        <begin position="425"/>
        <end position="448"/>
    </location>
</feature>
<keyword evidence="2" id="KW-1133">Transmembrane helix</keyword>
<protein>
    <recommendedName>
        <fullName evidence="5">Cell number regulator 6</fullName>
    </recommendedName>
</protein>
<evidence type="ECO:0000256" key="2">
    <source>
        <dbReference type="SAM" id="Phobius"/>
    </source>
</evidence>
<feature type="region of interest" description="Disordered" evidence="1">
    <location>
        <begin position="506"/>
        <end position="535"/>
    </location>
</feature>
<evidence type="ECO:0000313" key="4">
    <source>
        <dbReference type="Proteomes" id="UP000290289"/>
    </source>
</evidence>
<feature type="compositionally biased region" description="Polar residues" evidence="1">
    <location>
        <begin position="515"/>
        <end position="535"/>
    </location>
</feature>
<dbReference type="PANTHER" id="PTHR15907">
    <property type="entry name" value="DUF614 FAMILY PROTEIN-RELATED"/>
    <property type="match status" value="1"/>
</dbReference>
<feature type="transmembrane region" description="Helical" evidence="2">
    <location>
        <begin position="398"/>
        <end position="419"/>
    </location>
</feature>
<proteinExistence type="predicted"/>
<gene>
    <name evidence="3" type="ORF">DVH24_024575</name>
</gene>
<name>A0A498JNI3_MALDO</name>
<dbReference type="EMBL" id="RDQH01000333">
    <property type="protein sequence ID" value="RXH94891.1"/>
    <property type="molecule type" value="Genomic_DNA"/>
</dbReference>
<feature type="region of interest" description="Disordered" evidence="1">
    <location>
        <begin position="243"/>
        <end position="283"/>
    </location>
</feature>
<dbReference type="InterPro" id="IPR006461">
    <property type="entry name" value="PLAC_motif_containing"/>
</dbReference>
<dbReference type="AlphaFoldDB" id="A0A498JNI3"/>
<keyword evidence="2" id="KW-0812">Transmembrane</keyword>
<organism evidence="3 4">
    <name type="scientific">Malus domestica</name>
    <name type="common">Apple</name>
    <name type="synonym">Pyrus malus</name>
    <dbReference type="NCBI Taxonomy" id="3750"/>
    <lineage>
        <taxon>Eukaryota</taxon>
        <taxon>Viridiplantae</taxon>
        <taxon>Streptophyta</taxon>
        <taxon>Embryophyta</taxon>
        <taxon>Tracheophyta</taxon>
        <taxon>Spermatophyta</taxon>
        <taxon>Magnoliopsida</taxon>
        <taxon>eudicotyledons</taxon>
        <taxon>Gunneridae</taxon>
        <taxon>Pentapetalae</taxon>
        <taxon>rosids</taxon>
        <taxon>fabids</taxon>
        <taxon>Rosales</taxon>
        <taxon>Rosaceae</taxon>
        <taxon>Amygdaloideae</taxon>
        <taxon>Maleae</taxon>
        <taxon>Malus</taxon>
    </lineage>
</organism>